<reference evidence="2" key="1">
    <citation type="journal article" date="2015" name="Nature">
        <title>Complex archaea that bridge the gap between prokaryotes and eukaryotes.</title>
        <authorList>
            <person name="Spang A."/>
            <person name="Saw J.H."/>
            <person name="Jorgensen S.L."/>
            <person name="Zaremba-Niedzwiedzka K."/>
            <person name="Martijn J."/>
            <person name="Lind A.E."/>
            <person name="van Eijk R."/>
            <person name="Schleper C."/>
            <person name="Guy L."/>
            <person name="Ettema T.J."/>
        </authorList>
    </citation>
    <scope>NUCLEOTIDE SEQUENCE</scope>
</reference>
<organism evidence="2">
    <name type="scientific">marine sediment metagenome</name>
    <dbReference type="NCBI Taxonomy" id="412755"/>
    <lineage>
        <taxon>unclassified sequences</taxon>
        <taxon>metagenomes</taxon>
        <taxon>ecological metagenomes</taxon>
    </lineage>
</organism>
<feature type="compositionally biased region" description="Basic and acidic residues" evidence="1">
    <location>
        <begin position="46"/>
        <end position="67"/>
    </location>
</feature>
<evidence type="ECO:0000313" key="2">
    <source>
        <dbReference type="EMBL" id="KKL58148.1"/>
    </source>
</evidence>
<accession>A0A0F9D8Y2</accession>
<dbReference type="EMBL" id="LAZR01029926">
    <property type="protein sequence ID" value="KKL58148.1"/>
    <property type="molecule type" value="Genomic_DNA"/>
</dbReference>
<comment type="caution">
    <text evidence="2">The sequence shown here is derived from an EMBL/GenBank/DDBJ whole genome shotgun (WGS) entry which is preliminary data.</text>
</comment>
<dbReference type="AlphaFoldDB" id="A0A0F9D8Y2"/>
<evidence type="ECO:0000256" key="1">
    <source>
        <dbReference type="SAM" id="MobiDB-lite"/>
    </source>
</evidence>
<protein>
    <submittedName>
        <fullName evidence="2">Uncharacterized protein</fullName>
    </submittedName>
</protein>
<name>A0A0F9D8Y2_9ZZZZ</name>
<gene>
    <name evidence="2" type="ORF">LCGC14_2228300</name>
</gene>
<sequence>MAYSKDELRKMSPAVRELARVQEELQRFSRNLKDAIDELQALEPDSAAREKAREHPTVIDVARDPDL</sequence>
<feature type="region of interest" description="Disordered" evidence="1">
    <location>
        <begin position="43"/>
        <end position="67"/>
    </location>
</feature>
<proteinExistence type="predicted"/>